<dbReference type="AlphaFoldDB" id="A0A0K2UYP1"/>
<proteinExistence type="predicted"/>
<sequence length="220" mass="25863">MHRIRSPWEICASVLLERPPRIAPLLTPLEASVKDVMSAIEMEKSSVSLHEARIEREKTQKSTRLAIDDEDAWRVELEEFRAAKRVEGIDRPSRLIVEMDVGGGFFQWSLPFSTFRSEDQHLRKTAERALIEIVGEDIDFYLWGNAPWSHYEYKYPQHVQKKVGKIGRKVFLFKGQYLGGHIQPQKDISNKYSWNFIEEMKTHLHPKEYKAVYKCVWNED</sequence>
<dbReference type="InterPro" id="IPR021757">
    <property type="entry name" value="Ribosomal_mL46_N"/>
</dbReference>
<dbReference type="Gene3D" id="3.90.79.10">
    <property type="entry name" value="Nucleoside Triphosphate Pyrophosphohydrolase"/>
    <property type="match status" value="1"/>
</dbReference>
<dbReference type="GO" id="GO:0005762">
    <property type="term" value="C:mitochondrial large ribosomal subunit"/>
    <property type="evidence" value="ECO:0007669"/>
    <property type="project" value="TreeGrafter"/>
</dbReference>
<evidence type="ECO:0000313" key="2">
    <source>
        <dbReference type="EMBL" id="CDW42982.1"/>
    </source>
</evidence>
<keyword evidence="2" id="KW-0687">Ribonucleoprotein</keyword>
<feature type="domain" description="Large ribosomal subunit protein mL46 N-terminal" evidence="1">
    <location>
        <begin position="8"/>
        <end position="61"/>
    </location>
</feature>
<protein>
    <submittedName>
        <fullName evidence="2">39S ribosomal protein L46, mitochondriallike [Apis florea]</fullName>
    </submittedName>
</protein>
<reference evidence="2" key="1">
    <citation type="submission" date="2014-05" db="EMBL/GenBank/DDBJ databases">
        <authorList>
            <person name="Chronopoulou M."/>
        </authorList>
    </citation>
    <scope>NUCLEOTIDE SEQUENCE</scope>
    <source>
        <tissue evidence="2">Whole organism</tissue>
    </source>
</reference>
<dbReference type="Pfam" id="PF11788">
    <property type="entry name" value="MRP-L46"/>
    <property type="match status" value="1"/>
</dbReference>
<organism evidence="2">
    <name type="scientific">Lepeophtheirus salmonis</name>
    <name type="common">Salmon louse</name>
    <name type="synonym">Caligus salmonis</name>
    <dbReference type="NCBI Taxonomy" id="72036"/>
    <lineage>
        <taxon>Eukaryota</taxon>
        <taxon>Metazoa</taxon>
        <taxon>Ecdysozoa</taxon>
        <taxon>Arthropoda</taxon>
        <taxon>Crustacea</taxon>
        <taxon>Multicrustacea</taxon>
        <taxon>Hexanauplia</taxon>
        <taxon>Copepoda</taxon>
        <taxon>Siphonostomatoida</taxon>
        <taxon>Caligidae</taxon>
        <taxon>Lepeophtheirus</taxon>
    </lineage>
</organism>
<dbReference type="PANTHER" id="PTHR13124">
    <property type="entry name" value="39S RIBOSOMAL PROTEIN L46, MITOCHONDRIAL PRECURSOR-RELATED"/>
    <property type="match status" value="1"/>
</dbReference>
<dbReference type="OrthoDB" id="194611at2759"/>
<dbReference type="GO" id="GO:0003735">
    <property type="term" value="F:structural constituent of ribosome"/>
    <property type="evidence" value="ECO:0007669"/>
    <property type="project" value="InterPro"/>
</dbReference>
<dbReference type="PANTHER" id="PTHR13124:SF12">
    <property type="entry name" value="LARGE RIBOSOMAL SUBUNIT PROTEIN ML46"/>
    <property type="match status" value="1"/>
</dbReference>
<evidence type="ECO:0000259" key="1">
    <source>
        <dbReference type="Pfam" id="PF11788"/>
    </source>
</evidence>
<keyword evidence="2" id="KW-0689">Ribosomal protein</keyword>
<dbReference type="EMBL" id="HACA01025621">
    <property type="protein sequence ID" value="CDW42982.1"/>
    <property type="molecule type" value="Transcribed_RNA"/>
</dbReference>
<name>A0A0K2UYP1_LEPSM</name>
<dbReference type="InterPro" id="IPR040008">
    <property type="entry name" value="Ribosomal_mL46"/>
</dbReference>
<accession>A0A0K2UYP1</accession>